<accession>A0ABP0UH58</accession>
<dbReference type="InterPro" id="IPR000873">
    <property type="entry name" value="AMP-dep_synth/lig_dom"/>
</dbReference>
<dbReference type="EMBL" id="OZ019895">
    <property type="protein sequence ID" value="CAK9220978.1"/>
    <property type="molecule type" value="Genomic_DNA"/>
</dbReference>
<dbReference type="InterPro" id="IPR025110">
    <property type="entry name" value="AMP-bd_C"/>
</dbReference>
<dbReference type="Gene3D" id="3.30.300.30">
    <property type="match status" value="1"/>
</dbReference>
<dbReference type="PANTHER" id="PTHR24096">
    <property type="entry name" value="LONG-CHAIN-FATTY-ACID--COA LIGASE"/>
    <property type="match status" value="1"/>
</dbReference>
<feature type="domain" description="AMP-dependent synthetase/ligase" evidence="3">
    <location>
        <begin position="44"/>
        <end position="412"/>
    </location>
</feature>
<evidence type="ECO:0008006" key="7">
    <source>
        <dbReference type="Google" id="ProtNLM"/>
    </source>
</evidence>
<dbReference type="PROSITE" id="PS00455">
    <property type="entry name" value="AMP_BINDING"/>
    <property type="match status" value="1"/>
</dbReference>
<dbReference type="Gene3D" id="3.40.50.12780">
    <property type="entry name" value="N-terminal domain of ligase-like"/>
    <property type="match status" value="1"/>
</dbReference>
<dbReference type="Pfam" id="PF00501">
    <property type="entry name" value="AMP-binding"/>
    <property type="match status" value="1"/>
</dbReference>
<dbReference type="InterPro" id="IPR042099">
    <property type="entry name" value="ANL_N_sf"/>
</dbReference>
<dbReference type="InterPro" id="IPR045851">
    <property type="entry name" value="AMP-bd_C_sf"/>
</dbReference>
<dbReference type="Proteomes" id="UP001497512">
    <property type="component" value="Chromosome 3"/>
</dbReference>
<evidence type="ECO:0000313" key="6">
    <source>
        <dbReference type="Proteomes" id="UP001497512"/>
    </source>
</evidence>
<dbReference type="CDD" id="cd05904">
    <property type="entry name" value="4CL"/>
    <property type="match status" value="1"/>
</dbReference>
<dbReference type="Pfam" id="PF13193">
    <property type="entry name" value="AMP-binding_C"/>
    <property type="match status" value="1"/>
</dbReference>
<evidence type="ECO:0000256" key="2">
    <source>
        <dbReference type="ARBA" id="ARBA00022598"/>
    </source>
</evidence>
<protein>
    <recommendedName>
        <fullName evidence="7">4-coumarate--CoA ligase</fullName>
    </recommendedName>
</protein>
<dbReference type="InterPro" id="IPR020845">
    <property type="entry name" value="AMP-binding_CS"/>
</dbReference>
<evidence type="ECO:0000256" key="1">
    <source>
        <dbReference type="ARBA" id="ARBA00006432"/>
    </source>
</evidence>
<name>A0ABP0UH58_9BRYO</name>
<proteinExistence type="inferred from homology"/>
<keyword evidence="2" id="KW-0436">Ligase</keyword>
<sequence>MASDGIYDSEAGVYRGPLRPALPEISDPYVDIFSFLCKNTRDPRYRNKLALVDGLTGEGLSFHDLKEKVRAVAAGLTKRFGIVQGDVVLILSPNTIWFPVVAYAVASLGAITTTANPAYTEREILKQVQDSKARLIVTIPLLLDRVRAFGLPVILFGDAEAVAQVVAKEEKSTAVRVSRFSDLLTFDPAEAPRVAVRQDSTAVLLYSSGTTGLSKGVVLTHRNCMYTAMQFQYGPDLDLRQRVKLMLLPMFHVYGLVIVTFCQLQRGSTVVSLPKYELELALRTIEKYRVTDFPAVPPIVLALAKQKVVGNYDLSSLVELTSGAAPLGKDLMQEVARLFPSLRIRQGYGLTETSGVVSVATVKKDNSHFGSCGPLVPDMEAKVVDVATGKSLPPNEVGELWVRGPNIMQGYLEKPEETAATLDKEGWLHTGDVVYFDNEGSLYIVDRIKELIKCKGFQVAPAELEGLLLTHPEIMDAAVVPLPDDEAGEVPTAYVVRAAGSNLSKSEVIAFIHKQVVFYKRLRQVTFIPAIPKSASGKILRRELKAQKTAKL</sequence>
<evidence type="ECO:0000259" key="4">
    <source>
        <dbReference type="Pfam" id="PF13193"/>
    </source>
</evidence>
<comment type="similarity">
    <text evidence="1">Belongs to the ATP-dependent AMP-binding enzyme family.</text>
</comment>
<gene>
    <name evidence="5" type="ORF">CSSPTR1EN2_LOCUS15726</name>
</gene>
<organism evidence="5 6">
    <name type="scientific">Sphagnum troendelagicum</name>
    <dbReference type="NCBI Taxonomy" id="128251"/>
    <lineage>
        <taxon>Eukaryota</taxon>
        <taxon>Viridiplantae</taxon>
        <taxon>Streptophyta</taxon>
        <taxon>Embryophyta</taxon>
        <taxon>Bryophyta</taxon>
        <taxon>Sphagnophytina</taxon>
        <taxon>Sphagnopsida</taxon>
        <taxon>Sphagnales</taxon>
        <taxon>Sphagnaceae</taxon>
        <taxon>Sphagnum</taxon>
    </lineage>
</organism>
<evidence type="ECO:0000313" key="5">
    <source>
        <dbReference type="EMBL" id="CAK9220978.1"/>
    </source>
</evidence>
<dbReference type="PANTHER" id="PTHR24096:SF425">
    <property type="entry name" value="4-COUMARATE--COA LIGASE-LIKE 7"/>
    <property type="match status" value="1"/>
</dbReference>
<keyword evidence="6" id="KW-1185">Reference proteome</keyword>
<feature type="domain" description="AMP-binding enzyme C-terminal" evidence="4">
    <location>
        <begin position="463"/>
        <end position="538"/>
    </location>
</feature>
<reference evidence="5" key="1">
    <citation type="submission" date="2024-02" db="EMBL/GenBank/DDBJ databases">
        <authorList>
            <consortium name="ELIXIR-Norway"/>
            <consortium name="Elixir Norway"/>
        </authorList>
    </citation>
    <scope>NUCLEOTIDE SEQUENCE</scope>
</reference>
<evidence type="ECO:0000259" key="3">
    <source>
        <dbReference type="Pfam" id="PF00501"/>
    </source>
</evidence>
<dbReference type="SUPFAM" id="SSF56801">
    <property type="entry name" value="Acetyl-CoA synthetase-like"/>
    <property type="match status" value="1"/>
</dbReference>